<dbReference type="PROSITE" id="PS51257">
    <property type="entry name" value="PROKAR_LIPOPROTEIN"/>
    <property type="match status" value="1"/>
</dbReference>
<dbReference type="KEGG" id="mtun:MTUNDRAET4_0935"/>
<evidence type="ECO:0000313" key="3">
    <source>
        <dbReference type="EMBL" id="VFU07828.1"/>
    </source>
</evidence>
<sequence length="626" mass="67435">MSLRKALYFVAWLLAVAPQTGFAACIAPVSNLPLDAVNGVYPSLPALPWTAPSGWTQTSTSWADKGVAIKLTTGDGGPQTFIAHGVNYEPTQIGGGAGVSPSNDFFYTNSSKTWLPLWQRDIPLLQALHVNSIRTYGVWKWEPGFLSASTGADGVATFWRQVDFSVQTQDDTPFCDPGNGALTYPHPDHTHFLNKMWNNGVNPIYVWIGIALPVELFDANFDKTRKENLRQFYKYTARWLAQKYGNHPAVIGFVISNEVDNGVNTTTSNFWNTLNDFNALVKASAPTKLTMAVFHDGPNAFSTITHGQFAGKTGPQVYQLDVLGDNPYNDPALPGNQYQRFHDGFATNCTTTANQPCIKPMLLTEFGTPADTHVALADATKAYPTTWIAPNFIWSPSPPAPQCLSVGNLGPPPGSGSDGPEAEHAAHSTVAQELPADPTLAKFTMPTKLVPFFPNSGVMAGDPLAAALQATWITKFWKQAVAPHLASNGPDRDTKFLYASGGYVFEFRDEWWKGNETFPYFHSASGTISCQPGQGCGQMACANTGGANNVFPGGWGDEEWFGLTSAQVNPNRCPATNFNCPGGGGQNKYPVVNYNTGALNGGPDILKPRAAIAAICEVFSATGICD</sequence>
<proteinExistence type="predicted"/>
<dbReference type="Gene3D" id="3.20.20.80">
    <property type="entry name" value="Glycosidases"/>
    <property type="match status" value="1"/>
</dbReference>
<feature type="signal peptide" evidence="2">
    <location>
        <begin position="1"/>
        <end position="23"/>
    </location>
</feature>
<dbReference type="SUPFAM" id="SSF51445">
    <property type="entry name" value="(Trans)glycosidases"/>
    <property type="match status" value="1"/>
</dbReference>
<dbReference type="OrthoDB" id="7791575at2"/>
<dbReference type="EMBL" id="LR536450">
    <property type="protein sequence ID" value="VFU07828.1"/>
    <property type="molecule type" value="Genomic_DNA"/>
</dbReference>
<dbReference type="RefSeq" id="WP_134487376.1">
    <property type="nucleotide sequence ID" value="NZ_CP139089.1"/>
</dbReference>
<dbReference type="InterPro" id="IPR017853">
    <property type="entry name" value="GH"/>
</dbReference>
<reference evidence="3 4" key="1">
    <citation type="submission" date="2019-03" db="EMBL/GenBank/DDBJ databases">
        <authorList>
            <person name="Kox A.R. M."/>
        </authorList>
    </citation>
    <scope>NUCLEOTIDE SEQUENCE [LARGE SCALE GENOMIC DNA]</scope>
    <source>
        <strain evidence="3">MTUNDRAET4 annotated genome</strain>
    </source>
</reference>
<gene>
    <name evidence="3" type="ORF">MTUNDRAET4_0935</name>
</gene>
<dbReference type="AlphaFoldDB" id="A0A4U8Z0F5"/>
<name>A0A4U8Z0F5_METTU</name>
<evidence type="ECO:0000256" key="1">
    <source>
        <dbReference type="SAM" id="MobiDB-lite"/>
    </source>
</evidence>
<accession>A0A4U8Z0F5</accession>
<evidence type="ECO:0008006" key="5">
    <source>
        <dbReference type="Google" id="ProtNLM"/>
    </source>
</evidence>
<protein>
    <recommendedName>
        <fullName evidence="5">Glycoside hydrolase family 5 domain-containing protein</fullName>
    </recommendedName>
</protein>
<evidence type="ECO:0000313" key="4">
    <source>
        <dbReference type="Proteomes" id="UP000294360"/>
    </source>
</evidence>
<feature type="region of interest" description="Disordered" evidence="1">
    <location>
        <begin position="407"/>
        <end position="428"/>
    </location>
</feature>
<organism evidence="3 4">
    <name type="scientific">Methylocella tundrae</name>
    <dbReference type="NCBI Taxonomy" id="227605"/>
    <lineage>
        <taxon>Bacteria</taxon>
        <taxon>Pseudomonadati</taxon>
        <taxon>Pseudomonadota</taxon>
        <taxon>Alphaproteobacteria</taxon>
        <taxon>Hyphomicrobiales</taxon>
        <taxon>Beijerinckiaceae</taxon>
        <taxon>Methylocella</taxon>
    </lineage>
</organism>
<keyword evidence="2" id="KW-0732">Signal</keyword>
<feature type="chain" id="PRO_5020322629" description="Glycoside hydrolase family 5 domain-containing protein" evidence="2">
    <location>
        <begin position="24"/>
        <end position="626"/>
    </location>
</feature>
<dbReference type="Proteomes" id="UP000294360">
    <property type="component" value="Chromosome"/>
</dbReference>
<evidence type="ECO:0000256" key="2">
    <source>
        <dbReference type="SAM" id="SignalP"/>
    </source>
</evidence>